<sequence>MNKKPKRGSSTPEILSSKELDFSPTFLLYLSVLKERKTEYLSFLLIVQRLLLRDALENKWSKEYTDIIENNISVLQHIILEA</sequence>
<gene>
    <name evidence="1" type="ORF">AsAng_0015880</name>
</gene>
<keyword evidence="2" id="KW-1185">Reference proteome</keyword>
<proteinExistence type="predicted"/>
<protein>
    <submittedName>
        <fullName evidence="1">Uncharacterized protein</fullName>
    </submittedName>
</protein>
<evidence type="ECO:0000313" key="1">
    <source>
        <dbReference type="EMBL" id="BDS10878.1"/>
    </source>
</evidence>
<dbReference type="EMBL" id="AP026867">
    <property type="protein sequence ID" value="BDS10878.1"/>
    <property type="molecule type" value="Genomic_DNA"/>
</dbReference>
<accession>A0A915YD56</accession>
<name>A0A915YD56_9BACT</name>
<organism evidence="1 2">
    <name type="scientific">Aureispira anguillae</name>
    <dbReference type="NCBI Taxonomy" id="2864201"/>
    <lineage>
        <taxon>Bacteria</taxon>
        <taxon>Pseudomonadati</taxon>
        <taxon>Bacteroidota</taxon>
        <taxon>Saprospiria</taxon>
        <taxon>Saprospirales</taxon>
        <taxon>Saprospiraceae</taxon>
        <taxon>Aureispira</taxon>
    </lineage>
</organism>
<dbReference type="KEGG" id="aup:AsAng_0015880"/>
<evidence type="ECO:0000313" key="2">
    <source>
        <dbReference type="Proteomes" id="UP001060919"/>
    </source>
</evidence>
<dbReference type="AlphaFoldDB" id="A0A915YD56"/>
<dbReference type="RefSeq" id="WP_264792132.1">
    <property type="nucleotide sequence ID" value="NZ_AP026867.1"/>
</dbReference>
<reference evidence="1" key="1">
    <citation type="submission" date="2022-09" db="EMBL/GenBank/DDBJ databases">
        <title>Aureispira anguillicida sp. nov., isolated from Leptocephalus of Japanese eel Anguilla japonica.</title>
        <authorList>
            <person name="Yuasa K."/>
            <person name="Mekata T."/>
            <person name="Ikunari K."/>
        </authorList>
    </citation>
    <scope>NUCLEOTIDE SEQUENCE</scope>
    <source>
        <strain evidence="1">EL160426</strain>
    </source>
</reference>
<dbReference type="Proteomes" id="UP001060919">
    <property type="component" value="Chromosome"/>
</dbReference>